<sequence length="102" mass="12118">MAARLVPEKRDEYLALHRMVWPQVEKTISESGIRNFTIFSLDDVIIAYYEYVGDDFDADQQRMASDPITQEWWTHTAPCQRPLREDSTAPNWEIFDEVWHLD</sequence>
<gene>
    <name evidence="1" type="ORF">BJ972_002790</name>
    <name evidence="2" type="ORF">ESP50_14365</name>
</gene>
<dbReference type="PANTHER" id="PTHR34389:SF2">
    <property type="entry name" value="L-RHAMNOSE MUTAROTASE"/>
    <property type="match status" value="1"/>
</dbReference>
<evidence type="ECO:0000313" key="2">
    <source>
        <dbReference type="EMBL" id="RXZ85667.1"/>
    </source>
</evidence>
<dbReference type="Proteomes" id="UP000581087">
    <property type="component" value="Unassembled WGS sequence"/>
</dbReference>
<dbReference type="Gene3D" id="3.30.70.100">
    <property type="match status" value="1"/>
</dbReference>
<organism evidence="2 3">
    <name type="scientific">Agromyces atrinae</name>
    <dbReference type="NCBI Taxonomy" id="592376"/>
    <lineage>
        <taxon>Bacteria</taxon>
        <taxon>Bacillati</taxon>
        <taxon>Actinomycetota</taxon>
        <taxon>Actinomycetes</taxon>
        <taxon>Micrococcales</taxon>
        <taxon>Microbacteriaceae</taxon>
        <taxon>Agromyces</taxon>
    </lineage>
</organism>
<evidence type="ECO:0000313" key="4">
    <source>
        <dbReference type="Proteomes" id="UP000581087"/>
    </source>
</evidence>
<comment type="caution">
    <text evidence="2">The sequence shown here is derived from an EMBL/GenBank/DDBJ whole genome shotgun (WGS) entry which is preliminary data.</text>
</comment>
<accession>A0A4Q2M3A5</accession>
<proteinExistence type="predicted"/>
<keyword evidence="3" id="KW-1185">Reference proteome</keyword>
<dbReference type="EC" id="5.1.3.32" evidence="1"/>
<protein>
    <submittedName>
        <fullName evidence="2">L-rhamnose mutarotase</fullName>
        <ecNumber evidence="1">5.1.3.32</ecNumber>
    </submittedName>
</protein>
<dbReference type="PANTHER" id="PTHR34389">
    <property type="entry name" value="L-RHAMNOSE MUTAROTASE"/>
    <property type="match status" value="1"/>
</dbReference>
<reference evidence="1 4" key="2">
    <citation type="submission" date="2020-07" db="EMBL/GenBank/DDBJ databases">
        <title>Sequencing the genomes of 1000 actinobacteria strains.</title>
        <authorList>
            <person name="Klenk H.-P."/>
        </authorList>
    </citation>
    <scope>NUCLEOTIDE SEQUENCE [LARGE SCALE GENOMIC DNA]</scope>
    <source>
        <strain evidence="1 4">DSM 23870</strain>
    </source>
</reference>
<reference evidence="2 3" key="1">
    <citation type="submission" date="2019-01" db="EMBL/GenBank/DDBJ databases">
        <title>Agromyces.</title>
        <authorList>
            <person name="Li J."/>
        </authorList>
    </citation>
    <scope>NUCLEOTIDE SEQUENCE [LARGE SCALE GENOMIC DNA]</scope>
    <source>
        <strain evidence="2 3">DSM 23870</strain>
    </source>
</reference>
<dbReference type="InterPro" id="IPR011008">
    <property type="entry name" value="Dimeric_a/b-barrel"/>
</dbReference>
<evidence type="ECO:0000313" key="3">
    <source>
        <dbReference type="Proteomes" id="UP000292686"/>
    </source>
</evidence>
<dbReference type="EMBL" id="SDPM01000008">
    <property type="protein sequence ID" value="RXZ85667.1"/>
    <property type="molecule type" value="Genomic_DNA"/>
</dbReference>
<keyword evidence="1" id="KW-0413">Isomerase</keyword>
<dbReference type="GO" id="GO:0062192">
    <property type="term" value="F:L-rhamnose mutarotase activity"/>
    <property type="evidence" value="ECO:0007669"/>
    <property type="project" value="UniProtKB-EC"/>
</dbReference>
<dbReference type="EMBL" id="JACCBI010000001">
    <property type="protein sequence ID" value="NYD68271.1"/>
    <property type="molecule type" value="Genomic_DNA"/>
</dbReference>
<dbReference type="InterPro" id="IPR008000">
    <property type="entry name" value="Rham/fucose_mutarotase"/>
</dbReference>
<evidence type="ECO:0000313" key="1">
    <source>
        <dbReference type="EMBL" id="NYD68271.1"/>
    </source>
</evidence>
<dbReference type="RefSeq" id="WP_129176452.1">
    <property type="nucleotide sequence ID" value="NZ_JACCBI010000001.1"/>
</dbReference>
<dbReference type="SUPFAM" id="SSF54909">
    <property type="entry name" value="Dimeric alpha+beta barrel"/>
    <property type="match status" value="1"/>
</dbReference>
<dbReference type="Proteomes" id="UP000292686">
    <property type="component" value="Unassembled WGS sequence"/>
</dbReference>
<dbReference type="OrthoDB" id="9799608at2"/>
<name>A0A4Q2M3A5_9MICO</name>
<dbReference type="AlphaFoldDB" id="A0A4Q2M3A5"/>
<dbReference type="Pfam" id="PF05336">
    <property type="entry name" value="rhaM"/>
    <property type="match status" value="1"/>
</dbReference>